<gene>
    <name evidence="2" type="ORF">GCM10023332_01380</name>
</gene>
<dbReference type="InterPro" id="IPR028994">
    <property type="entry name" value="Integrin_alpha_N"/>
</dbReference>
<comment type="caution">
    <text evidence="2">The sequence shown here is derived from an EMBL/GenBank/DDBJ whole genome shotgun (WGS) entry which is preliminary data.</text>
</comment>
<accession>A0ABP9DPA1</accession>
<evidence type="ECO:0000313" key="3">
    <source>
        <dbReference type="Proteomes" id="UP001501323"/>
    </source>
</evidence>
<dbReference type="SUPFAM" id="SSF69318">
    <property type="entry name" value="Integrin alpha N-terminal domain"/>
    <property type="match status" value="1"/>
</dbReference>
<keyword evidence="3" id="KW-1185">Reference proteome</keyword>
<dbReference type="InterPro" id="IPR024079">
    <property type="entry name" value="MetalloPept_cat_dom_sf"/>
</dbReference>
<dbReference type="InterPro" id="IPR013517">
    <property type="entry name" value="FG-GAP"/>
</dbReference>
<keyword evidence="1" id="KW-0732">Signal</keyword>
<evidence type="ECO:0000256" key="1">
    <source>
        <dbReference type="ARBA" id="ARBA00022729"/>
    </source>
</evidence>
<dbReference type="EMBL" id="BAABJY010000001">
    <property type="protein sequence ID" value="GAA4853962.1"/>
    <property type="molecule type" value="Genomic_DNA"/>
</dbReference>
<evidence type="ECO:0000313" key="2">
    <source>
        <dbReference type="EMBL" id="GAA4853962.1"/>
    </source>
</evidence>
<dbReference type="Proteomes" id="UP001501323">
    <property type="component" value="Unassembled WGS sequence"/>
</dbReference>
<dbReference type="Gene3D" id="2.130.10.130">
    <property type="entry name" value="Integrin alpha, N-terminal"/>
    <property type="match status" value="1"/>
</dbReference>
<sequence>MRRIKRSGAYTAYPVALSEAHALNAIRSGELTVPAPDGELIRLRYERHIEHPDGNWTWIGRGSDGADALLTFGEKAVFGSIPHGSSDTLRLTMVAGHSFLVSTDRRKLTGADGEVRRQGTDYFIPPKLADAGEAAPATASQQPGTASAGASASDIVDVLLGYTTGFASQLGGQSQANTRLVNLVDTTNQAYANSGVSMRVRLVHALQVNYPDNTDNASTLEKLTGYKSGSGAVPVDPAFSDLRAARETYGADLVSLVRAFRTPENDGCGIAWLIGGNQSAIRSSDAQFGYSIVGDGSDFDEGDSKTYFCREETLAHELGHNMGQQHNSEVATSTGAHAYSYGYREASTSGFYTVMAYRIKDSSQFSIRHFANPAVNYAGRPTGVANSADNTRSLNITMPIIATFRAGSVPVAPHLHAIAKLGGSGFTEVHVLNGSTQYQSFTQHAATALQQTGNSAAWGFQMGDLNLDGKLDLYTIARQGMSGRTEVHVLDGATGFTSFLRHTATVLGQTGSGNDWMFRVADFNRDGARDLYAINRNGGSGRTDVHILNGATNFQSFLAHSATALHATGSAYDWTFEVADFNRDGRVDLFAIAKLGASGKTEVHILDGASNFQSYLLNRATALHGTPADNSWEFKLGDYNGDLIVDIYAISKQGTSGRTEVHILDGAASYTAFSAHLGTALHQTGANEEWEFELSPGQ</sequence>
<name>A0ABP9DPA1_9GAMM</name>
<dbReference type="Pfam" id="PF13583">
    <property type="entry name" value="Reprolysin_4"/>
    <property type="match status" value="1"/>
</dbReference>
<reference evidence="3" key="1">
    <citation type="journal article" date="2019" name="Int. J. Syst. Evol. Microbiol.">
        <title>The Global Catalogue of Microorganisms (GCM) 10K type strain sequencing project: providing services to taxonomists for standard genome sequencing and annotation.</title>
        <authorList>
            <consortium name="The Broad Institute Genomics Platform"/>
            <consortium name="The Broad Institute Genome Sequencing Center for Infectious Disease"/>
            <person name="Wu L."/>
            <person name="Ma J."/>
        </authorList>
    </citation>
    <scope>NUCLEOTIDE SEQUENCE [LARGE SCALE GENOMIC DNA]</scope>
    <source>
        <strain evidence="3">JCM 18392</strain>
    </source>
</reference>
<evidence type="ECO:0008006" key="4">
    <source>
        <dbReference type="Google" id="ProtNLM"/>
    </source>
</evidence>
<organism evidence="2 3">
    <name type="scientific">Luteimonas vadosa</name>
    <dbReference type="NCBI Taxonomy" id="1165507"/>
    <lineage>
        <taxon>Bacteria</taxon>
        <taxon>Pseudomonadati</taxon>
        <taxon>Pseudomonadota</taxon>
        <taxon>Gammaproteobacteria</taxon>
        <taxon>Lysobacterales</taxon>
        <taxon>Lysobacteraceae</taxon>
        <taxon>Luteimonas</taxon>
    </lineage>
</organism>
<dbReference type="SUPFAM" id="SSF55486">
    <property type="entry name" value="Metalloproteases ('zincins'), catalytic domain"/>
    <property type="match status" value="1"/>
</dbReference>
<protein>
    <recommendedName>
        <fullName evidence="4">Peptidase M12B domain-containing protein</fullName>
    </recommendedName>
</protein>
<proteinExistence type="predicted"/>
<dbReference type="Gene3D" id="3.40.390.10">
    <property type="entry name" value="Collagenase (Catalytic Domain)"/>
    <property type="match status" value="1"/>
</dbReference>
<dbReference type="Pfam" id="PF13517">
    <property type="entry name" value="FG-GAP_3"/>
    <property type="match status" value="1"/>
</dbReference>